<feature type="region of interest" description="Disordered" evidence="1">
    <location>
        <begin position="1"/>
        <end position="29"/>
    </location>
</feature>
<evidence type="ECO:0000313" key="3">
    <source>
        <dbReference type="Proteomes" id="UP000700334"/>
    </source>
</evidence>
<name>A0A8J6DJ80_GALPY</name>
<proteinExistence type="predicted"/>
<dbReference type="Proteomes" id="UP000700334">
    <property type="component" value="Unassembled WGS sequence"/>
</dbReference>
<organism evidence="2 3">
    <name type="scientific">Galemys pyrenaicus</name>
    <name type="common">Iberian desman</name>
    <name type="synonym">Pyrenean desman</name>
    <dbReference type="NCBI Taxonomy" id="202257"/>
    <lineage>
        <taxon>Eukaryota</taxon>
        <taxon>Metazoa</taxon>
        <taxon>Chordata</taxon>
        <taxon>Craniata</taxon>
        <taxon>Vertebrata</taxon>
        <taxon>Euteleostomi</taxon>
        <taxon>Mammalia</taxon>
        <taxon>Eutheria</taxon>
        <taxon>Laurasiatheria</taxon>
        <taxon>Eulipotyphla</taxon>
        <taxon>Talpidae</taxon>
        <taxon>Galemys</taxon>
    </lineage>
</organism>
<protein>
    <submittedName>
        <fullName evidence="2">U1 small nuclear ribonucleoprotein A</fullName>
    </submittedName>
</protein>
<comment type="caution">
    <text evidence="2">The sequence shown here is derived from an EMBL/GenBank/DDBJ whole genome shotgun (WGS) entry which is preliminary data.</text>
</comment>
<dbReference type="GO" id="GO:1990904">
    <property type="term" value="C:ribonucleoprotein complex"/>
    <property type="evidence" value="ECO:0007669"/>
    <property type="project" value="UniProtKB-KW"/>
</dbReference>
<evidence type="ECO:0000313" key="2">
    <source>
        <dbReference type="EMBL" id="KAG8508118.1"/>
    </source>
</evidence>
<keyword evidence="3" id="KW-1185">Reference proteome</keyword>
<sequence>MQGFPFSDKPMHIQAPSWGGTTSRRKEKPKGQEILAAKKAVEGGAAATVVGAACGLARRILYCMPGQPRYMLPAGMIPLPPNPSGDHAPVAACANCPTSQEIHQIVSCNSPTVQETNELVMSMLSIQMPRRASRLPRTMPRISPPKKQSGSFPHACPSLFWGLPFPTLAQCLEDVSLRGLLD</sequence>
<feature type="non-terminal residue" evidence="2">
    <location>
        <position position="1"/>
    </location>
</feature>
<dbReference type="EMBL" id="JAGFMF010012069">
    <property type="protein sequence ID" value="KAG8508118.1"/>
    <property type="molecule type" value="Genomic_DNA"/>
</dbReference>
<keyword evidence="2" id="KW-0687">Ribonucleoprotein</keyword>
<accession>A0A8J6DJ80</accession>
<gene>
    <name evidence="2" type="ORF">J0S82_001620</name>
</gene>
<evidence type="ECO:0000256" key="1">
    <source>
        <dbReference type="SAM" id="MobiDB-lite"/>
    </source>
</evidence>
<reference evidence="2" key="1">
    <citation type="journal article" date="2021" name="Evol. Appl.">
        <title>The genome of the Pyrenean desman and the effects of bottlenecks and inbreeding on the genomic landscape of an endangered species.</title>
        <authorList>
            <person name="Escoda L."/>
            <person name="Castresana J."/>
        </authorList>
    </citation>
    <scope>NUCLEOTIDE SEQUENCE</scope>
    <source>
        <strain evidence="2">IBE-C5619</strain>
    </source>
</reference>
<dbReference type="AlphaFoldDB" id="A0A8J6DJ80"/>